<sequence length="129" mass="14462">MTTPSPDGDAELLERVLLEGRAMMRRLQDARALVRDVTGRAESPDRTMRAVADGRGDIVELHFDPRVLRLDREALGRQVTAVLRAAQRDAEARTRQIMDAALAETADVSARLDDGFVRDRVERIARELL</sequence>
<evidence type="ECO:0000313" key="2">
    <source>
        <dbReference type="Proteomes" id="UP000316541"/>
    </source>
</evidence>
<proteinExistence type="predicted"/>
<dbReference type="RefSeq" id="WP_142623118.1">
    <property type="nucleotide sequence ID" value="NZ_VIRM01000042.1"/>
</dbReference>
<dbReference type="Gene3D" id="3.30.1310.10">
    <property type="entry name" value="Nucleoid-associated protein YbaB-like domain"/>
    <property type="match status" value="1"/>
</dbReference>
<organism evidence="1 2">
    <name type="scientific">Microbispora hainanensis</name>
    <dbReference type="NCBI Taxonomy" id="568844"/>
    <lineage>
        <taxon>Bacteria</taxon>
        <taxon>Bacillati</taxon>
        <taxon>Actinomycetota</taxon>
        <taxon>Actinomycetes</taxon>
        <taxon>Streptosporangiales</taxon>
        <taxon>Streptosporangiaceae</taxon>
        <taxon>Microbispora</taxon>
    </lineage>
</organism>
<dbReference type="AlphaFoldDB" id="A0A544YLR6"/>
<reference evidence="1 2" key="1">
    <citation type="submission" date="2019-07" db="EMBL/GenBank/DDBJ databases">
        <title>Microbispora hainanensis DSM 45428.</title>
        <authorList>
            <person name="Thawai C."/>
        </authorList>
    </citation>
    <scope>NUCLEOTIDE SEQUENCE [LARGE SCALE GENOMIC DNA]</scope>
    <source>
        <strain evidence="1 2">DSM 45428</strain>
    </source>
</reference>
<dbReference type="InterPro" id="IPR004401">
    <property type="entry name" value="YbaB/EbfC"/>
</dbReference>
<dbReference type="GO" id="GO:0003677">
    <property type="term" value="F:DNA binding"/>
    <property type="evidence" value="ECO:0007669"/>
    <property type="project" value="InterPro"/>
</dbReference>
<gene>
    <name evidence="1" type="ORF">FLX08_28240</name>
</gene>
<dbReference type="EMBL" id="VIRM01000042">
    <property type="protein sequence ID" value="TQS17710.1"/>
    <property type="molecule type" value="Genomic_DNA"/>
</dbReference>
<comment type="caution">
    <text evidence="1">The sequence shown here is derived from an EMBL/GenBank/DDBJ whole genome shotgun (WGS) entry which is preliminary data.</text>
</comment>
<dbReference type="Pfam" id="PF02575">
    <property type="entry name" value="YbaB_DNA_bd"/>
    <property type="match status" value="1"/>
</dbReference>
<dbReference type="SUPFAM" id="SSF82607">
    <property type="entry name" value="YbaB-like"/>
    <property type="match status" value="1"/>
</dbReference>
<name>A0A544YLR6_9ACTN</name>
<accession>A0A544YLR6</accession>
<dbReference type="Proteomes" id="UP000316541">
    <property type="component" value="Unassembled WGS sequence"/>
</dbReference>
<evidence type="ECO:0000313" key="1">
    <source>
        <dbReference type="EMBL" id="TQS17710.1"/>
    </source>
</evidence>
<protein>
    <submittedName>
        <fullName evidence="1">YbaB/EbfC family nucleoid-associated protein</fullName>
    </submittedName>
</protein>
<dbReference type="InterPro" id="IPR036894">
    <property type="entry name" value="YbaB-like_sf"/>
</dbReference>